<sequence>MMQVAEQEVLVDEIINFNGPEDDADDVYDDDFELDEIDTIGDLDDFDDDDF</sequence>
<gene>
    <name evidence="1" type="ORF">PQ465_15165</name>
</gene>
<protein>
    <submittedName>
        <fullName evidence="1">Uncharacterized protein</fullName>
    </submittedName>
</protein>
<proteinExistence type="predicted"/>
<accession>A0ABY7WDB2</accession>
<evidence type="ECO:0000313" key="1">
    <source>
        <dbReference type="EMBL" id="WDF67639.1"/>
    </source>
</evidence>
<evidence type="ECO:0000313" key="2">
    <source>
        <dbReference type="Proteomes" id="UP001221558"/>
    </source>
</evidence>
<dbReference type="RefSeq" id="WP_274266367.1">
    <property type="nucleotide sequence ID" value="NZ_CP117880.1"/>
</dbReference>
<reference evidence="1 2" key="1">
    <citation type="submission" date="2023-02" db="EMBL/GenBank/DDBJ databases">
        <title>Genome sequence of Sphingobacterium sp. KACC 22765.</title>
        <authorList>
            <person name="Kim S."/>
            <person name="Heo J."/>
            <person name="Kwon S.-W."/>
        </authorList>
    </citation>
    <scope>NUCLEOTIDE SEQUENCE [LARGE SCALE GENOMIC DNA]</scope>
    <source>
        <strain evidence="1 2">KACC 22765</strain>
    </source>
</reference>
<dbReference type="Proteomes" id="UP001221558">
    <property type="component" value="Chromosome"/>
</dbReference>
<keyword evidence="2" id="KW-1185">Reference proteome</keyword>
<name>A0ABY7WDB2_9SPHI</name>
<organism evidence="1 2">
    <name type="scientific">Sphingobacterium oryzagri</name>
    <dbReference type="NCBI Taxonomy" id="3025669"/>
    <lineage>
        <taxon>Bacteria</taxon>
        <taxon>Pseudomonadati</taxon>
        <taxon>Bacteroidota</taxon>
        <taxon>Sphingobacteriia</taxon>
        <taxon>Sphingobacteriales</taxon>
        <taxon>Sphingobacteriaceae</taxon>
        <taxon>Sphingobacterium</taxon>
    </lineage>
</organism>
<dbReference type="EMBL" id="CP117880">
    <property type="protein sequence ID" value="WDF67639.1"/>
    <property type="molecule type" value="Genomic_DNA"/>
</dbReference>